<dbReference type="PROSITE" id="PS50011">
    <property type="entry name" value="PROTEIN_KINASE_DOM"/>
    <property type="match status" value="1"/>
</dbReference>
<sequence>MSSNFLFGSVPFQMSRLIKLHTLTLDGNFFNDTMPDWLDLLANLTILSLKNNRLKGQFPISMSKITTLTDIVLSHNVLSGKVPDLTALSNLLLLDVRENHLDSELPPLPKGVTTVLLSSNTFTGEIPVEFGILNQLQHLDLSNNSLSGTPPADLFRLSSISYLNLASNVLSGSLPNLLHCGGELGFVDNSDNRLVGRLPSCLNTVSDKRIVKHMLPKVVQRSAQPGIPSELLTNARIISQAANIGSQGAPSYRVFSMEELLEATENFDQSALLGEGSVGKIYKGRLENGAYIAVTSLNVYRKCSNRNLKLRLDLLSKFCHPHLVGLLGHCIDGGAPDDSTVPRIFLIYEYVSNGNFRAHLSVVRQVVSADWCCQAVHFLHTCVIPSSFSNRLKTSNILLDEHNMAKLSDYGMSILMEESEKAKGDDSPPHAYIIYYSCLQNINQCFFPFFCRHMTKKEDDVYNFGFILLESLVGPTVSGKGEAFLLNEMASFGSQDGRRRIVDPIVLTTSSQESLSIVISITNKCISPESSTRPSFEDVLWNLQYAAQVQATSDADQKSDATSPS</sequence>
<evidence type="ECO:0000259" key="7">
    <source>
        <dbReference type="PROSITE" id="PS50011"/>
    </source>
</evidence>
<feature type="domain" description="Protein kinase" evidence="7">
    <location>
        <begin position="267"/>
        <end position="546"/>
    </location>
</feature>
<reference evidence="9" key="1">
    <citation type="journal article" date="2023" name="Proc. Natl. Acad. Sci. U.S.A.">
        <title>Genomic and structural basis for evolution of tropane alkaloid biosynthesis.</title>
        <authorList>
            <person name="Wanga Y.-J."/>
            <person name="Taina T."/>
            <person name="Yua J.-Y."/>
            <person name="Lia J."/>
            <person name="Xua B."/>
            <person name="Chenc J."/>
            <person name="D'Auriad J.C."/>
            <person name="Huanga J.-P."/>
            <person name="Huanga S.-X."/>
        </authorList>
    </citation>
    <scope>NUCLEOTIDE SEQUENCE [LARGE SCALE GENOMIC DNA]</scope>
    <source>
        <strain evidence="9">cv. KIB-2019</strain>
    </source>
</reference>
<organism evidence="8 9">
    <name type="scientific">Anisodus acutangulus</name>
    <dbReference type="NCBI Taxonomy" id="402998"/>
    <lineage>
        <taxon>Eukaryota</taxon>
        <taxon>Viridiplantae</taxon>
        <taxon>Streptophyta</taxon>
        <taxon>Embryophyta</taxon>
        <taxon>Tracheophyta</taxon>
        <taxon>Spermatophyta</taxon>
        <taxon>Magnoliopsida</taxon>
        <taxon>eudicotyledons</taxon>
        <taxon>Gunneridae</taxon>
        <taxon>Pentapetalae</taxon>
        <taxon>asterids</taxon>
        <taxon>lamiids</taxon>
        <taxon>Solanales</taxon>
        <taxon>Solanaceae</taxon>
        <taxon>Solanoideae</taxon>
        <taxon>Hyoscyameae</taxon>
        <taxon>Anisodus</taxon>
    </lineage>
</organism>
<dbReference type="PRINTS" id="PR00019">
    <property type="entry name" value="LEURICHRPT"/>
</dbReference>
<dbReference type="Pfam" id="PF07714">
    <property type="entry name" value="PK_Tyr_Ser-Thr"/>
    <property type="match status" value="1"/>
</dbReference>
<comment type="subcellular location">
    <subcellularLocation>
        <location evidence="1">Membrane</location>
        <topology evidence="1">Single-pass type I membrane protein</topology>
    </subcellularLocation>
</comment>
<dbReference type="InterPro" id="IPR011009">
    <property type="entry name" value="Kinase-like_dom_sf"/>
</dbReference>
<dbReference type="PANTHER" id="PTHR48006:SF80">
    <property type="entry name" value="PROTEIN KINASE DOMAIN-CONTAINING PROTEIN"/>
    <property type="match status" value="1"/>
</dbReference>
<keyword evidence="9" id="KW-1185">Reference proteome</keyword>
<evidence type="ECO:0000256" key="6">
    <source>
        <dbReference type="ARBA" id="ARBA00023136"/>
    </source>
</evidence>
<dbReference type="InterPro" id="IPR001245">
    <property type="entry name" value="Ser-Thr/Tyr_kinase_cat_dom"/>
</dbReference>
<evidence type="ECO:0000256" key="3">
    <source>
        <dbReference type="ARBA" id="ARBA00022692"/>
    </source>
</evidence>
<keyword evidence="4" id="KW-0677">Repeat</keyword>
<dbReference type="InterPro" id="IPR000719">
    <property type="entry name" value="Prot_kinase_dom"/>
</dbReference>
<dbReference type="Proteomes" id="UP001152561">
    <property type="component" value="Unassembled WGS sequence"/>
</dbReference>
<dbReference type="InterPro" id="IPR051824">
    <property type="entry name" value="LRR_Rcpt-Like_S/T_Kinase"/>
</dbReference>
<evidence type="ECO:0000313" key="9">
    <source>
        <dbReference type="Proteomes" id="UP001152561"/>
    </source>
</evidence>
<dbReference type="Pfam" id="PF13855">
    <property type="entry name" value="LRR_8"/>
    <property type="match status" value="2"/>
</dbReference>
<dbReference type="EMBL" id="JAJAGQ010000013">
    <property type="protein sequence ID" value="KAJ8546423.1"/>
    <property type="molecule type" value="Genomic_DNA"/>
</dbReference>
<dbReference type="InterPro" id="IPR032675">
    <property type="entry name" value="LRR_dom_sf"/>
</dbReference>
<evidence type="ECO:0000313" key="8">
    <source>
        <dbReference type="EMBL" id="KAJ8546423.1"/>
    </source>
</evidence>
<dbReference type="GO" id="GO:0016020">
    <property type="term" value="C:membrane"/>
    <property type="evidence" value="ECO:0007669"/>
    <property type="project" value="UniProtKB-SubCell"/>
</dbReference>
<evidence type="ECO:0000256" key="2">
    <source>
        <dbReference type="ARBA" id="ARBA00022614"/>
    </source>
</evidence>
<dbReference type="AlphaFoldDB" id="A0A9Q1M1K0"/>
<dbReference type="Gene3D" id="1.10.510.10">
    <property type="entry name" value="Transferase(Phosphotransferase) domain 1"/>
    <property type="match status" value="1"/>
</dbReference>
<dbReference type="Gene3D" id="3.30.200.20">
    <property type="entry name" value="Phosphorylase Kinase, domain 1"/>
    <property type="match status" value="1"/>
</dbReference>
<dbReference type="SUPFAM" id="SSF56112">
    <property type="entry name" value="Protein kinase-like (PK-like)"/>
    <property type="match status" value="1"/>
</dbReference>
<proteinExistence type="predicted"/>
<evidence type="ECO:0000256" key="4">
    <source>
        <dbReference type="ARBA" id="ARBA00022737"/>
    </source>
</evidence>
<evidence type="ECO:0000256" key="1">
    <source>
        <dbReference type="ARBA" id="ARBA00004479"/>
    </source>
</evidence>
<keyword evidence="6" id="KW-0472">Membrane</keyword>
<gene>
    <name evidence="8" type="ORF">K7X08_019006</name>
</gene>
<name>A0A9Q1M1K0_9SOLA</name>
<evidence type="ECO:0000256" key="5">
    <source>
        <dbReference type="ARBA" id="ARBA00022989"/>
    </source>
</evidence>
<accession>A0A9Q1M1K0</accession>
<keyword evidence="3" id="KW-0812">Transmembrane</keyword>
<comment type="caution">
    <text evidence="8">The sequence shown here is derived from an EMBL/GenBank/DDBJ whole genome shotgun (WGS) entry which is preliminary data.</text>
</comment>
<dbReference type="InterPro" id="IPR001611">
    <property type="entry name" value="Leu-rich_rpt"/>
</dbReference>
<dbReference type="GO" id="GO:0005524">
    <property type="term" value="F:ATP binding"/>
    <property type="evidence" value="ECO:0007669"/>
    <property type="project" value="InterPro"/>
</dbReference>
<dbReference type="OrthoDB" id="676979at2759"/>
<keyword evidence="5" id="KW-1133">Transmembrane helix</keyword>
<dbReference type="FunFam" id="1.10.510.10:FF:000657">
    <property type="entry name" value="Putative inactive leucine-rich repeat receptor-like protein kinase"/>
    <property type="match status" value="1"/>
</dbReference>
<dbReference type="FunFam" id="3.80.10.10:FF:000380">
    <property type="entry name" value="Putative inactive leucine-rich repeat receptor-like protein kinase"/>
    <property type="match status" value="1"/>
</dbReference>
<dbReference type="SUPFAM" id="SSF52058">
    <property type="entry name" value="L domain-like"/>
    <property type="match status" value="1"/>
</dbReference>
<dbReference type="GO" id="GO:0004672">
    <property type="term" value="F:protein kinase activity"/>
    <property type="evidence" value="ECO:0007669"/>
    <property type="project" value="InterPro"/>
</dbReference>
<dbReference type="Gene3D" id="3.80.10.10">
    <property type="entry name" value="Ribonuclease Inhibitor"/>
    <property type="match status" value="1"/>
</dbReference>
<keyword evidence="2" id="KW-0433">Leucine-rich repeat</keyword>
<protein>
    <recommendedName>
        <fullName evidence="7">Protein kinase domain-containing protein</fullName>
    </recommendedName>
</protein>
<dbReference type="PANTHER" id="PTHR48006">
    <property type="entry name" value="LEUCINE-RICH REPEAT-CONTAINING PROTEIN DDB_G0281931-RELATED"/>
    <property type="match status" value="1"/>
</dbReference>